<dbReference type="AlphaFoldDB" id="A0A919N1J4"/>
<sequence>MKRFWSICRQSAQRDLRHPKPLIRVTAVQGQVTKTDTEKVSPQGLIPSPPGQPECMKVMPLRYAIGSQVDCLVAS</sequence>
<feature type="region of interest" description="Disordered" evidence="1">
    <location>
        <begin position="29"/>
        <end position="51"/>
    </location>
</feature>
<keyword evidence="3" id="KW-1185">Reference proteome</keyword>
<proteinExistence type="predicted"/>
<evidence type="ECO:0000313" key="2">
    <source>
        <dbReference type="EMBL" id="GIF01616.1"/>
    </source>
</evidence>
<evidence type="ECO:0000256" key="1">
    <source>
        <dbReference type="SAM" id="MobiDB-lite"/>
    </source>
</evidence>
<protein>
    <submittedName>
        <fullName evidence="2">Uncharacterized protein</fullName>
    </submittedName>
</protein>
<comment type="caution">
    <text evidence="2">The sequence shown here is derived from an EMBL/GenBank/DDBJ whole genome shotgun (WGS) entry which is preliminary data.</text>
</comment>
<reference evidence="2" key="1">
    <citation type="submission" date="2021-01" db="EMBL/GenBank/DDBJ databases">
        <title>Whole genome shotgun sequence of Actinoplanes rishiriensis NBRC 108556.</title>
        <authorList>
            <person name="Komaki H."/>
            <person name="Tamura T."/>
        </authorList>
    </citation>
    <scope>NUCLEOTIDE SEQUENCE</scope>
    <source>
        <strain evidence="2">NBRC 108556</strain>
    </source>
</reference>
<organism evidence="2 3">
    <name type="scientific">Paractinoplanes rishiriensis</name>
    <dbReference type="NCBI Taxonomy" id="1050105"/>
    <lineage>
        <taxon>Bacteria</taxon>
        <taxon>Bacillati</taxon>
        <taxon>Actinomycetota</taxon>
        <taxon>Actinomycetes</taxon>
        <taxon>Micromonosporales</taxon>
        <taxon>Micromonosporaceae</taxon>
        <taxon>Paractinoplanes</taxon>
    </lineage>
</organism>
<name>A0A919N1J4_9ACTN</name>
<accession>A0A919N1J4</accession>
<dbReference type="Proteomes" id="UP000636960">
    <property type="component" value="Unassembled WGS sequence"/>
</dbReference>
<dbReference type="EMBL" id="BOMV01000107">
    <property type="protein sequence ID" value="GIF01616.1"/>
    <property type="molecule type" value="Genomic_DNA"/>
</dbReference>
<evidence type="ECO:0000313" key="3">
    <source>
        <dbReference type="Proteomes" id="UP000636960"/>
    </source>
</evidence>
<gene>
    <name evidence="2" type="ORF">Ari01nite_90800</name>
</gene>